<dbReference type="AlphaFoldDB" id="A0AA96WNW1"/>
<dbReference type="EMBL" id="CP053586">
    <property type="protein sequence ID" value="WNZ25436.1"/>
    <property type="molecule type" value="Genomic_DNA"/>
</dbReference>
<protein>
    <submittedName>
        <fullName evidence="1">Uncharacterized protein</fullName>
    </submittedName>
</protein>
<evidence type="ECO:0000313" key="1">
    <source>
        <dbReference type="EMBL" id="WNZ25436.1"/>
    </source>
</evidence>
<organism evidence="1">
    <name type="scientific">Leptolyngbya sp. NK1-12</name>
    <dbReference type="NCBI Taxonomy" id="2547451"/>
    <lineage>
        <taxon>Bacteria</taxon>
        <taxon>Bacillati</taxon>
        <taxon>Cyanobacteriota</taxon>
        <taxon>Cyanophyceae</taxon>
        <taxon>Leptolyngbyales</taxon>
        <taxon>Leptolyngbyaceae</taxon>
        <taxon>Leptolyngbya group</taxon>
        <taxon>Leptolyngbya</taxon>
    </lineage>
</organism>
<dbReference type="RefSeq" id="WP_316431580.1">
    <property type="nucleotide sequence ID" value="NZ_CP053586.1"/>
</dbReference>
<proteinExistence type="predicted"/>
<reference evidence="1" key="1">
    <citation type="submission" date="2020-05" db="EMBL/GenBank/DDBJ databases">
        <authorList>
            <person name="Zhu T."/>
            <person name="Keshari N."/>
            <person name="Lu X."/>
        </authorList>
    </citation>
    <scope>NUCLEOTIDE SEQUENCE</scope>
    <source>
        <strain evidence="1">NK1-12</strain>
    </source>
</reference>
<name>A0AA96WNW1_9CYAN</name>
<accession>A0AA96WNW1</accession>
<sequence>MEKVIAEMQDSDLKGIEYWSSTRRNSSQGSRTTREEIEKINQWIQKPSRFDDFDVRSLSNKSHLVVLALYDITKELKVEIAMKPALAYEYLIKRYKIVSATKKSFGETLATKGNKKYFEKTPEGLYYLTQEAEKLAESWVSQS</sequence>
<gene>
    <name evidence="1" type="ORF">HJG54_22990</name>
</gene>